<keyword evidence="2" id="KW-0547">Nucleotide-binding</keyword>
<sequence length="259" mass="27714">MIDVRSATVQFGGVTALKEVDLAVDRGRVCAVIGPNGSGKTTLFNTISGFVSPTAGSVLVDGRDVTRVAADGRARLGLARTFQTPRVDVEATVRETVLCGFLPSTRSGLLAALIRTPRVQREERRLATEVDELLERFGLEGHAGHRLSELPMGLVRIVDVARAMAMRPKYLLLDEPAAGLTTDEQQLLVSEIRRVAGEGVGVLLVEHNFVLVQDVSEHVVVLERGAVLAEGAPGVVAEDPRVVDVYLGVTDEDSALETT</sequence>
<dbReference type="AlphaFoldDB" id="A0A543DVL4"/>
<feature type="domain" description="ABC transporter" evidence="4">
    <location>
        <begin position="2"/>
        <end position="249"/>
    </location>
</feature>
<evidence type="ECO:0000259" key="4">
    <source>
        <dbReference type="PROSITE" id="PS50893"/>
    </source>
</evidence>
<accession>A0A543DVL4</accession>
<keyword evidence="3 5" id="KW-0067">ATP-binding</keyword>
<name>A0A543DVL4_9PSEU</name>
<dbReference type="SMART" id="SM00382">
    <property type="entry name" value="AAA"/>
    <property type="match status" value="1"/>
</dbReference>
<dbReference type="GO" id="GO:0015808">
    <property type="term" value="P:L-alanine transport"/>
    <property type="evidence" value="ECO:0007669"/>
    <property type="project" value="TreeGrafter"/>
</dbReference>
<dbReference type="GO" id="GO:0015188">
    <property type="term" value="F:L-isoleucine transmembrane transporter activity"/>
    <property type="evidence" value="ECO:0007669"/>
    <property type="project" value="TreeGrafter"/>
</dbReference>
<dbReference type="Pfam" id="PF00005">
    <property type="entry name" value="ABC_tran"/>
    <property type="match status" value="1"/>
</dbReference>
<proteinExistence type="predicted"/>
<dbReference type="GO" id="GO:0015192">
    <property type="term" value="F:L-phenylalanine transmembrane transporter activity"/>
    <property type="evidence" value="ECO:0007669"/>
    <property type="project" value="TreeGrafter"/>
</dbReference>
<evidence type="ECO:0000256" key="2">
    <source>
        <dbReference type="ARBA" id="ARBA00022741"/>
    </source>
</evidence>
<evidence type="ECO:0000313" key="6">
    <source>
        <dbReference type="Proteomes" id="UP000315677"/>
    </source>
</evidence>
<dbReference type="RefSeq" id="WP_142047050.1">
    <property type="nucleotide sequence ID" value="NZ_VFPA01000001.1"/>
</dbReference>
<gene>
    <name evidence="5" type="ORF">FB558_0086</name>
</gene>
<dbReference type="GO" id="GO:0042941">
    <property type="term" value="P:D-alanine transmembrane transport"/>
    <property type="evidence" value="ECO:0007669"/>
    <property type="project" value="TreeGrafter"/>
</dbReference>
<comment type="caution">
    <text evidence="5">The sequence shown here is derived from an EMBL/GenBank/DDBJ whole genome shotgun (WGS) entry which is preliminary data.</text>
</comment>
<dbReference type="Proteomes" id="UP000315677">
    <property type="component" value="Unassembled WGS sequence"/>
</dbReference>
<dbReference type="GO" id="GO:0005304">
    <property type="term" value="F:L-valine transmembrane transporter activity"/>
    <property type="evidence" value="ECO:0007669"/>
    <property type="project" value="TreeGrafter"/>
</dbReference>
<keyword evidence="6" id="KW-1185">Reference proteome</keyword>
<evidence type="ECO:0000256" key="1">
    <source>
        <dbReference type="ARBA" id="ARBA00022448"/>
    </source>
</evidence>
<keyword evidence="1" id="KW-0813">Transport</keyword>
<dbReference type="Gene3D" id="3.40.50.300">
    <property type="entry name" value="P-loop containing nucleotide triphosphate hydrolases"/>
    <property type="match status" value="1"/>
</dbReference>
<dbReference type="Pfam" id="PF12399">
    <property type="entry name" value="BCA_ABC_TP_C"/>
    <property type="match status" value="1"/>
</dbReference>
<dbReference type="GO" id="GO:0005524">
    <property type="term" value="F:ATP binding"/>
    <property type="evidence" value="ECO:0007669"/>
    <property type="project" value="UniProtKB-KW"/>
</dbReference>
<evidence type="ECO:0000313" key="5">
    <source>
        <dbReference type="EMBL" id="TQM13353.1"/>
    </source>
</evidence>
<dbReference type="OrthoDB" id="8724465at2"/>
<dbReference type="EMBL" id="VFPA01000001">
    <property type="protein sequence ID" value="TQM13353.1"/>
    <property type="molecule type" value="Genomic_DNA"/>
</dbReference>
<dbReference type="InterPro" id="IPR032823">
    <property type="entry name" value="BCA_ABC_TP_C"/>
</dbReference>
<dbReference type="GO" id="GO:0005886">
    <property type="term" value="C:plasma membrane"/>
    <property type="evidence" value="ECO:0007669"/>
    <property type="project" value="TreeGrafter"/>
</dbReference>
<dbReference type="PANTHER" id="PTHR45772">
    <property type="entry name" value="CONSERVED COMPONENT OF ABC TRANSPORTER FOR NATURAL AMINO ACIDS-RELATED"/>
    <property type="match status" value="1"/>
</dbReference>
<dbReference type="InterPro" id="IPR003593">
    <property type="entry name" value="AAA+_ATPase"/>
</dbReference>
<evidence type="ECO:0000256" key="3">
    <source>
        <dbReference type="ARBA" id="ARBA00022840"/>
    </source>
</evidence>
<dbReference type="GO" id="GO:1903806">
    <property type="term" value="P:L-isoleucine import across plasma membrane"/>
    <property type="evidence" value="ECO:0007669"/>
    <property type="project" value="TreeGrafter"/>
</dbReference>
<organism evidence="5 6">
    <name type="scientific">Pseudonocardia kunmingensis</name>
    <dbReference type="NCBI Taxonomy" id="630975"/>
    <lineage>
        <taxon>Bacteria</taxon>
        <taxon>Bacillati</taxon>
        <taxon>Actinomycetota</taxon>
        <taxon>Actinomycetes</taxon>
        <taxon>Pseudonocardiales</taxon>
        <taxon>Pseudonocardiaceae</taxon>
        <taxon>Pseudonocardia</taxon>
    </lineage>
</organism>
<dbReference type="InterPro" id="IPR003439">
    <property type="entry name" value="ABC_transporter-like_ATP-bd"/>
</dbReference>
<dbReference type="SUPFAM" id="SSF52540">
    <property type="entry name" value="P-loop containing nucleoside triphosphate hydrolases"/>
    <property type="match status" value="1"/>
</dbReference>
<protein>
    <submittedName>
        <fullName evidence="5">Amino acid/amide ABC transporter ATP-binding protein 1 (HAAT family)</fullName>
    </submittedName>
</protein>
<dbReference type="CDD" id="cd03219">
    <property type="entry name" value="ABC_Mj1267_LivG_branched"/>
    <property type="match status" value="1"/>
</dbReference>
<dbReference type="InterPro" id="IPR027417">
    <property type="entry name" value="P-loop_NTPase"/>
</dbReference>
<dbReference type="InterPro" id="IPR051120">
    <property type="entry name" value="ABC_AA/LPS_Transport"/>
</dbReference>
<dbReference type="GO" id="GO:0016887">
    <property type="term" value="F:ATP hydrolysis activity"/>
    <property type="evidence" value="ECO:0007669"/>
    <property type="project" value="InterPro"/>
</dbReference>
<dbReference type="PROSITE" id="PS50893">
    <property type="entry name" value="ABC_TRANSPORTER_2"/>
    <property type="match status" value="1"/>
</dbReference>
<dbReference type="GO" id="GO:1903805">
    <property type="term" value="P:L-valine import across plasma membrane"/>
    <property type="evidence" value="ECO:0007669"/>
    <property type="project" value="TreeGrafter"/>
</dbReference>
<reference evidence="5 6" key="1">
    <citation type="submission" date="2019-06" db="EMBL/GenBank/DDBJ databases">
        <title>Sequencing the genomes of 1000 actinobacteria strains.</title>
        <authorList>
            <person name="Klenk H.-P."/>
        </authorList>
    </citation>
    <scope>NUCLEOTIDE SEQUENCE [LARGE SCALE GENOMIC DNA]</scope>
    <source>
        <strain evidence="5 6">DSM 45301</strain>
    </source>
</reference>
<dbReference type="PANTHER" id="PTHR45772:SF7">
    <property type="entry name" value="AMINO ACID ABC TRANSPORTER ATP-BINDING PROTEIN"/>
    <property type="match status" value="1"/>
</dbReference>